<evidence type="ECO:0000259" key="2">
    <source>
        <dbReference type="PROSITE" id="PS50943"/>
    </source>
</evidence>
<dbReference type="GO" id="GO:0003677">
    <property type="term" value="F:DNA binding"/>
    <property type="evidence" value="ECO:0007669"/>
    <property type="project" value="InterPro"/>
</dbReference>
<dbReference type="InterPro" id="IPR010982">
    <property type="entry name" value="Lambda_DNA-bd_dom_sf"/>
</dbReference>
<feature type="domain" description="HTH cro/C1-type" evidence="2">
    <location>
        <begin position="23"/>
        <end position="77"/>
    </location>
</feature>
<dbReference type="SUPFAM" id="SSF47413">
    <property type="entry name" value="lambda repressor-like DNA-binding domains"/>
    <property type="match status" value="1"/>
</dbReference>
<reference evidence="4" key="1">
    <citation type="submission" date="2016-10" db="EMBL/GenBank/DDBJ databases">
        <authorList>
            <person name="Varghese N."/>
            <person name="Submissions S."/>
        </authorList>
    </citation>
    <scope>NUCLEOTIDE SEQUENCE [LARGE SCALE GENOMIC DNA]</scope>
    <source>
        <strain evidence="4">ATCC 23835</strain>
    </source>
</reference>
<accession>A0A1H1PTP5</accession>
<proteinExistence type="predicted"/>
<dbReference type="PROSITE" id="PS50943">
    <property type="entry name" value="HTH_CROC1"/>
    <property type="match status" value="1"/>
</dbReference>
<dbReference type="GeneID" id="300205706"/>
<dbReference type="AlphaFoldDB" id="A0A1H1PTP5"/>
<dbReference type="CDD" id="cd00093">
    <property type="entry name" value="HTH_XRE"/>
    <property type="match status" value="1"/>
</dbReference>
<dbReference type="Proteomes" id="UP000199524">
    <property type="component" value="Chromosome I"/>
</dbReference>
<evidence type="ECO:0000256" key="1">
    <source>
        <dbReference type="SAM" id="MobiDB-lite"/>
    </source>
</evidence>
<gene>
    <name evidence="3" type="ORF">SAMN05216598_0667</name>
</gene>
<dbReference type="Pfam" id="PF13560">
    <property type="entry name" value="HTH_31"/>
    <property type="match status" value="1"/>
</dbReference>
<dbReference type="RefSeq" id="WP_029532718.1">
    <property type="nucleotide sequence ID" value="NZ_CP162519.1"/>
</dbReference>
<evidence type="ECO:0000313" key="3">
    <source>
        <dbReference type="EMBL" id="SDS14632.1"/>
    </source>
</evidence>
<dbReference type="Gene3D" id="1.10.260.40">
    <property type="entry name" value="lambda repressor-like DNA-binding domains"/>
    <property type="match status" value="1"/>
</dbReference>
<feature type="region of interest" description="Disordered" evidence="1">
    <location>
        <begin position="153"/>
        <end position="174"/>
    </location>
</feature>
<dbReference type="SMART" id="SM00530">
    <property type="entry name" value="HTH_XRE"/>
    <property type="match status" value="1"/>
</dbReference>
<protein>
    <submittedName>
        <fullName evidence="3">Helix-turn-helix domain-containing protein</fullName>
    </submittedName>
</protein>
<evidence type="ECO:0000313" key="4">
    <source>
        <dbReference type="Proteomes" id="UP000199524"/>
    </source>
</evidence>
<keyword evidence="4" id="KW-1185">Reference proteome</keyword>
<feature type="region of interest" description="Disordered" evidence="1">
    <location>
        <begin position="89"/>
        <end position="141"/>
    </location>
</feature>
<dbReference type="InterPro" id="IPR001387">
    <property type="entry name" value="Cro/C1-type_HTH"/>
</dbReference>
<name>A0A1H1PTP5_9PSED</name>
<organism evidence="3 4">
    <name type="scientific">Pseudomonas asplenii</name>
    <dbReference type="NCBI Taxonomy" id="53407"/>
    <lineage>
        <taxon>Bacteria</taxon>
        <taxon>Pseudomonadati</taxon>
        <taxon>Pseudomonadota</taxon>
        <taxon>Gammaproteobacteria</taxon>
        <taxon>Pseudomonadales</taxon>
        <taxon>Pseudomonadaceae</taxon>
        <taxon>Pseudomonas</taxon>
    </lineage>
</organism>
<dbReference type="EMBL" id="LT629777">
    <property type="protein sequence ID" value="SDS14632.1"/>
    <property type="molecule type" value="Genomic_DNA"/>
</dbReference>
<sequence length="174" mass="18630">MAKKTAPLLPATAQLLSDLGERLKLARLRRKLTAKQVAERAGMSLMTLRSLESGGPGVTIGAYLSVMQVLGLERDLSKVAAADDVGRHLQDAQLSRPGRAGSGKPRSVSRPMRSDVPPVSASQMEVVQESPPPYLQAQPFEFSSNTQSLSQLVSKKLSSTLAKRPGRKPVTGDE</sequence>